<dbReference type="AlphaFoldDB" id="A0A8J4DK66"/>
<keyword evidence="3" id="KW-1185">Reference proteome</keyword>
<evidence type="ECO:0000313" key="2">
    <source>
        <dbReference type="EMBL" id="GIJ03973.1"/>
    </source>
</evidence>
<protein>
    <recommendedName>
        <fullName evidence="4">Lipoprotein</fullName>
    </recommendedName>
</protein>
<evidence type="ECO:0000313" key="3">
    <source>
        <dbReference type="Proteomes" id="UP000652013"/>
    </source>
</evidence>
<feature type="signal peptide" evidence="1">
    <location>
        <begin position="1"/>
        <end position="27"/>
    </location>
</feature>
<reference evidence="2" key="1">
    <citation type="submission" date="2021-01" db="EMBL/GenBank/DDBJ databases">
        <title>Whole genome shotgun sequence of Spirilliplanes yamanashiensis NBRC 15828.</title>
        <authorList>
            <person name="Komaki H."/>
            <person name="Tamura T."/>
        </authorList>
    </citation>
    <scope>NUCLEOTIDE SEQUENCE</scope>
    <source>
        <strain evidence="2">NBRC 15828</strain>
    </source>
</reference>
<evidence type="ECO:0008006" key="4">
    <source>
        <dbReference type="Google" id="ProtNLM"/>
    </source>
</evidence>
<proteinExistence type="predicted"/>
<organism evidence="2 3">
    <name type="scientific">Spirilliplanes yamanashiensis</name>
    <dbReference type="NCBI Taxonomy" id="42233"/>
    <lineage>
        <taxon>Bacteria</taxon>
        <taxon>Bacillati</taxon>
        <taxon>Actinomycetota</taxon>
        <taxon>Actinomycetes</taxon>
        <taxon>Micromonosporales</taxon>
        <taxon>Micromonosporaceae</taxon>
        <taxon>Spirilliplanes</taxon>
    </lineage>
</organism>
<dbReference type="RefSeq" id="WP_203939215.1">
    <property type="nucleotide sequence ID" value="NZ_BAAAGJ010000002.1"/>
</dbReference>
<feature type="chain" id="PRO_5035172736" description="Lipoprotein" evidence="1">
    <location>
        <begin position="28"/>
        <end position="209"/>
    </location>
</feature>
<evidence type="ECO:0000256" key="1">
    <source>
        <dbReference type="SAM" id="SignalP"/>
    </source>
</evidence>
<comment type="caution">
    <text evidence="2">The sequence shown here is derived from an EMBL/GenBank/DDBJ whole genome shotgun (WGS) entry which is preliminary data.</text>
</comment>
<dbReference type="PROSITE" id="PS51257">
    <property type="entry name" value="PROKAR_LIPOPROTEIN"/>
    <property type="match status" value="1"/>
</dbReference>
<keyword evidence="1" id="KW-0732">Signal</keyword>
<accession>A0A8J4DK66</accession>
<name>A0A8J4DK66_9ACTN</name>
<dbReference type="Proteomes" id="UP000652013">
    <property type="component" value="Unassembled WGS sequence"/>
</dbReference>
<dbReference type="EMBL" id="BOOY01000025">
    <property type="protein sequence ID" value="GIJ03973.1"/>
    <property type="molecule type" value="Genomic_DNA"/>
</dbReference>
<sequence length="209" mass="21719">MPKRPAPAVAGLATTLALLAGCSPTPAPETETVLTHALYPSYRDSTELLTDADLVIRGVPTAARVEQLFMDPPEGTDPLTNPQAGLPPEEVERIRQDSATVVTVTTVRVTEVVKGTATVGGTVDVSQLGGTFKGVRYREGSTTMLSQGGAEYVMFLAAHGAGRPYDLLNPQQGLYTVGTGGALNRADGGADSLGVESVRGLQRQASALD</sequence>
<gene>
    <name evidence="2" type="ORF">Sya03_33250</name>
</gene>